<keyword evidence="1" id="KW-0812">Transmembrane</keyword>
<keyword evidence="1" id="KW-1133">Transmembrane helix</keyword>
<dbReference type="EMBL" id="UYYF01005359">
    <property type="protein sequence ID" value="VDN08499.1"/>
    <property type="molecule type" value="Genomic_DNA"/>
</dbReference>
<dbReference type="AlphaFoldDB" id="A0A0N5DC80"/>
<gene>
    <name evidence="2" type="ORF">TCLT_LOCUS10781</name>
</gene>
<keyword evidence="1" id="KW-0472">Membrane</keyword>
<reference evidence="4" key="1">
    <citation type="submission" date="2017-02" db="UniProtKB">
        <authorList>
            <consortium name="WormBaseParasite"/>
        </authorList>
    </citation>
    <scope>IDENTIFICATION</scope>
</reference>
<organism evidence="4">
    <name type="scientific">Thelazia callipaeda</name>
    <name type="common">Oriental eyeworm</name>
    <name type="synonym">Parasitic nematode</name>
    <dbReference type="NCBI Taxonomy" id="103827"/>
    <lineage>
        <taxon>Eukaryota</taxon>
        <taxon>Metazoa</taxon>
        <taxon>Ecdysozoa</taxon>
        <taxon>Nematoda</taxon>
        <taxon>Chromadorea</taxon>
        <taxon>Rhabditida</taxon>
        <taxon>Spirurina</taxon>
        <taxon>Spiruromorpha</taxon>
        <taxon>Thelazioidea</taxon>
        <taxon>Thelaziidae</taxon>
        <taxon>Thelazia</taxon>
    </lineage>
</organism>
<evidence type="ECO:0000256" key="1">
    <source>
        <dbReference type="SAM" id="Phobius"/>
    </source>
</evidence>
<evidence type="ECO:0000313" key="3">
    <source>
        <dbReference type="Proteomes" id="UP000276776"/>
    </source>
</evidence>
<keyword evidence="3" id="KW-1185">Reference proteome</keyword>
<evidence type="ECO:0000313" key="2">
    <source>
        <dbReference type="EMBL" id="VDN08499.1"/>
    </source>
</evidence>
<feature type="transmembrane region" description="Helical" evidence="1">
    <location>
        <begin position="23"/>
        <end position="40"/>
    </location>
</feature>
<dbReference type="WBParaSite" id="TCLT_0001079901-mRNA-1">
    <property type="protein sequence ID" value="TCLT_0001079901-mRNA-1"/>
    <property type="gene ID" value="TCLT_0001079901"/>
</dbReference>
<proteinExistence type="predicted"/>
<name>A0A0N5DC80_THECL</name>
<evidence type="ECO:0000313" key="4">
    <source>
        <dbReference type="WBParaSite" id="TCLT_0001079901-mRNA-1"/>
    </source>
</evidence>
<protein>
    <submittedName>
        <fullName evidence="4">Secreted protein</fullName>
    </submittedName>
</protein>
<accession>A0A0N5DC80</accession>
<dbReference type="Proteomes" id="UP000276776">
    <property type="component" value="Unassembled WGS sequence"/>
</dbReference>
<sequence>MTDVHCCYVLSLVLGAYDRCSPAVLLHRLLVVLTCLLGLNRAARENLAGIGSTIFLATVSGDLLLLWAYAGCDTAIDPRP</sequence>
<feature type="transmembrane region" description="Helical" evidence="1">
    <location>
        <begin position="47"/>
        <end position="70"/>
    </location>
</feature>
<reference evidence="2 3" key="2">
    <citation type="submission" date="2018-11" db="EMBL/GenBank/DDBJ databases">
        <authorList>
            <consortium name="Pathogen Informatics"/>
        </authorList>
    </citation>
    <scope>NUCLEOTIDE SEQUENCE [LARGE SCALE GENOMIC DNA]</scope>
</reference>